<evidence type="ECO:0000313" key="3">
    <source>
        <dbReference type="EMBL" id="KAJ2926470.1"/>
    </source>
</evidence>
<dbReference type="Gene3D" id="3.40.640.10">
    <property type="entry name" value="Type I PLP-dependent aspartate aminotransferase-like (Major domain)"/>
    <property type="match status" value="1"/>
</dbReference>
<dbReference type="EMBL" id="JANBPK010001059">
    <property type="protein sequence ID" value="KAJ2926470.1"/>
    <property type="molecule type" value="Genomic_DNA"/>
</dbReference>
<evidence type="ECO:0000256" key="1">
    <source>
        <dbReference type="ARBA" id="ARBA00022898"/>
    </source>
</evidence>
<evidence type="ECO:0000313" key="4">
    <source>
        <dbReference type="Proteomes" id="UP001140091"/>
    </source>
</evidence>
<accession>A0A9W8J8R6</accession>
<sequence>MAPFVDLKTLYSQSPPSFGKEALQLFAMDPKYINLNNGSYGTPPKAVLQYAFEVSQEIESNPERFHRFGYQDRLNEARSQVASLIGAQTDECYLVANATAGINTVMRNFSWDKDDIIFTFNTSYSAISSTATYLSDVPPHPKVLRFQLNFPLTQEEIVQQFKAFLQSPEAKVGPNNKRVAVIDSIISNPGALLPWKELTKICKEESVWSVIDAAHSIGQELDINLSEAQPDFWVSNCHKWLYAKRGCAVLYIPFRNQHVIKTTVPTSNYYIPLAQRNGKPNLAEQFEFISVSTVSTGVGTIDFAPYLSVLEALKFRKWLGGEHKINEYCHDLALKGGRRLAEILGTQVMDLDGSLTVNMVNVELPLPLTLKWSQQLYEKLNSKLIEEHHTYSAWYFYNGKWWTRVSCEIFNDLEDFENLGPAWLQVTKEITKEHEEGKF</sequence>
<keyword evidence="1" id="KW-0663">Pyridoxal phosphate</keyword>
<organism evidence="3 4">
    <name type="scientific">Candolleomyces eurysporus</name>
    <dbReference type="NCBI Taxonomy" id="2828524"/>
    <lineage>
        <taxon>Eukaryota</taxon>
        <taxon>Fungi</taxon>
        <taxon>Dikarya</taxon>
        <taxon>Basidiomycota</taxon>
        <taxon>Agaricomycotina</taxon>
        <taxon>Agaricomycetes</taxon>
        <taxon>Agaricomycetidae</taxon>
        <taxon>Agaricales</taxon>
        <taxon>Agaricineae</taxon>
        <taxon>Psathyrellaceae</taxon>
        <taxon>Candolleomyces</taxon>
    </lineage>
</organism>
<dbReference type="Pfam" id="PF00266">
    <property type="entry name" value="Aminotran_5"/>
    <property type="match status" value="1"/>
</dbReference>
<comment type="caution">
    <text evidence="3">The sequence shown here is derived from an EMBL/GenBank/DDBJ whole genome shotgun (WGS) entry which is preliminary data.</text>
</comment>
<dbReference type="Gene3D" id="3.90.1150.10">
    <property type="entry name" value="Aspartate Aminotransferase, domain 1"/>
    <property type="match status" value="1"/>
</dbReference>
<proteinExistence type="predicted"/>
<feature type="non-terminal residue" evidence="3">
    <location>
        <position position="1"/>
    </location>
</feature>
<keyword evidence="4" id="KW-1185">Reference proteome</keyword>
<evidence type="ECO:0000259" key="2">
    <source>
        <dbReference type="Pfam" id="PF00266"/>
    </source>
</evidence>
<dbReference type="Proteomes" id="UP001140091">
    <property type="component" value="Unassembled WGS sequence"/>
</dbReference>
<dbReference type="OrthoDB" id="5978656at2759"/>
<name>A0A9W8J8R6_9AGAR</name>
<feature type="domain" description="Aminotransferase class V" evidence="2">
    <location>
        <begin position="44"/>
        <end position="256"/>
    </location>
</feature>
<dbReference type="PANTHER" id="PTHR43092">
    <property type="entry name" value="L-CYSTEINE DESULFHYDRASE"/>
    <property type="match status" value="1"/>
</dbReference>
<dbReference type="InterPro" id="IPR015421">
    <property type="entry name" value="PyrdxlP-dep_Trfase_major"/>
</dbReference>
<gene>
    <name evidence="3" type="ORF">H1R20_g10626</name>
</gene>
<protein>
    <recommendedName>
        <fullName evidence="2">Aminotransferase class V domain-containing protein</fullName>
    </recommendedName>
</protein>
<dbReference type="PANTHER" id="PTHR43092:SF2">
    <property type="entry name" value="HERCYNYLCYSTEINE SULFOXIDE LYASE"/>
    <property type="match status" value="1"/>
</dbReference>
<dbReference type="InterPro" id="IPR015422">
    <property type="entry name" value="PyrdxlP-dep_Trfase_small"/>
</dbReference>
<reference evidence="3" key="1">
    <citation type="submission" date="2022-06" db="EMBL/GenBank/DDBJ databases">
        <title>Genome Sequence of Candolleomyces eurysporus.</title>
        <authorList>
            <person name="Buettner E."/>
        </authorList>
    </citation>
    <scope>NUCLEOTIDE SEQUENCE</scope>
    <source>
        <strain evidence="3">VTCC 930004</strain>
    </source>
</reference>
<dbReference type="InterPro" id="IPR015424">
    <property type="entry name" value="PyrdxlP-dep_Trfase"/>
</dbReference>
<dbReference type="SUPFAM" id="SSF53383">
    <property type="entry name" value="PLP-dependent transferases"/>
    <property type="match status" value="1"/>
</dbReference>
<dbReference type="InterPro" id="IPR000192">
    <property type="entry name" value="Aminotrans_V_dom"/>
</dbReference>
<dbReference type="AlphaFoldDB" id="A0A9W8J8R6"/>